<evidence type="ECO:0000313" key="3">
    <source>
        <dbReference type="Proteomes" id="UP001500190"/>
    </source>
</evidence>
<comment type="caution">
    <text evidence="2">The sequence shown here is derived from an EMBL/GenBank/DDBJ whole genome shotgun (WGS) entry which is preliminary data.</text>
</comment>
<evidence type="ECO:0000313" key="2">
    <source>
        <dbReference type="EMBL" id="GAA1582217.1"/>
    </source>
</evidence>
<accession>A0ABP4PIG2</accession>
<dbReference type="RefSeq" id="WP_344191087.1">
    <property type="nucleotide sequence ID" value="NZ_BAAAND010000004.1"/>
</dbReference>
<reference evidence="3" key="1">
    <citation type="journal article" date="2019" name="Int. J. Syst. Evol. Microbiol.">
        <title>The Global Catalogue of Microorganisms (GCM) 10K type strain sequencing project: providing services to taxonomists for standard genome sequencing and annotation.</title>
        <authorList>
            <consortium name="The Broad Institute Genomics Platform"/>
            <consortium name="The Broad Institute Genome Sequencing Center for Infectious Disease"/>
            <person name="Wu L."/>
            <person name="Ma J."/>
        </authorList>
    </citation>
    <scope>NUCLEOTIDE SEQUENCE [LARGE SCALE GENOMIC DNA]</scope>
    <source>
        <strain evidence="3">JCM 14304</strain>
    </source>
</reference>
<proteinExistence type="predicted"/>
<gene>
    <name evidence="2" type="ORF">GCM10009742_28820</name>
</gene>
<feature type="region of interest" description="Disordered" evidence="1">
    <location>
        <begin position="50"/>
        <end position="75"/>
    </location>
</feature>
<evidence type="ECO:0000256" key="1">
    <source>
        <dbReference type="SAM" id="MobiDB-lite"/>
    </source>
</evidence>
<dbReference type="EMBL" id="BAAAND010000004">
    <property type="protein sequence ID" value="GAA1582217.1"/>
    <property type="molecule type" value="Genomic_DNA"/>
</dbReference>
<organism evidence="2 3">
    <name type="scientific">Kribbella karoonensis</name>
    <dbReference type="NCBI Taxonomy" id="324851"/>
    <lineage>
        <taxon>Bacteria</taxon>
        <taxon>Bacillati</taxon>
        <taxon>Actinomycetota</taxon>
        <taxon>Actinomycetes</taxon>
        <taxon>Propionibacteriales</taxon>
        <taxon>Kribbellaceae</taxon>
        <taxon>Kribbella</taxon>
    </lineage>
</organism>
<dbReference type="Proteomes" id="UP001500190">
    <property type="component" value="Unassembled WGS sequence"/>
</dbReference>
<name>A0ABP4PIG2_9ACTN</name>
<keyword evidence="3" id="KW-1185">Reference proteome</keyword>
<sequence length="75" mass="8066">MGAVIALPLILIAVGALGFALWSLYAVGLETFTFAKSARRHGSGECAAHYEPGDHHHVSTRPLAGYGRRPVNRPR</sequence>
<protein>
    <submittedName>
        <fullName evidence="2">Uncharacterized protein</fullName>
    </submittedName>
</protein>